<evidence type="ECO:0000256" key="1">
    <source>
        <dbReference type="ARBA" id="ARBA00004173"/>
    </source>
</evidence>
<keyword evidence="5" id="KW-0687">Ribonucleoprotein</keyword>
<evidence type="ECO:0000256" key="3">
    <source>
        <dbReference type="ARBA" id="ARBA00022980"/>
    </source>
</evidence>
<dbReference type="Proteomes" id="UP000053105">
    <property type="component" value="Unassembled WGS sequence"/>
</dbReference>
<dbReference type="GO" id="GO:1990904">
    <property type="term" value="C:ribonucleoprotein complex"/>
    <property type="evidence" value="ECO:0007669"/>
    <property type="project" value="UniProtKB-KW"/>
</dbReference>
<comment type="similarity">
    <text evidence="2">Belongs to the universal ribosomal protein uL18 family.</text>
</comment>
<dbReference type="FunFam" id="3.30.420.80:FF:000005">
    <property type="entry name" value="39S ribosomal protein L18, mitochondrial"/>
    <property type="match status" value="1"/>
</dbReference>
<dbReference type="AlphaFoldDB" id="A0A0M8ZV95"/>
<dbReference type="PANTHER" id="PTHR12899:SF3">
    <property type="entry name" value="LARGE RIBOSOMAL SUBUNIT PROTEIN UL18M"/>
    <property type="match status" value="1"/>
</dbReference>
<dbReference type="GO" id="GO:0006412">
    <property type="term" value="P:translation"/>
    <property type="evidence" value="ECO:0007669"/>
    <property type="project" value="InterPro"/>
</dbReference>
<keyword evidence="4" id="KW-0496">Mitochondrion</keyword>
<dbReference type="GO" id="GO:0005840">
    <property type="term" value="C:ribosome"/>
    <property type="evidence" value="ECO:0007669"/>
    <property type="project" value="UniProtKB-KW"/>
</dbReference>
<evidence type="ECO:0000256" key="7">
    <source>
        <dbReference type="ARBA" id="ARBA00082661"/>
    </source>
</evidence>
<name>A0A0M8ZV95_9HYME</name>
<evidence type="ECO:0000313" key="9">
    <source>
        <dbReference type="Proteomes" id="UP000053105"/>
    </source>
</evidence>
<dbReference type="GO" id="GO:0008097">
    <property type="term" value="F:5S rRNA binding"/>
    <property type="evidence" value="ECO:0007669"/>
    <property type="project" value="TreeGrafter"/>
</dbReference>
<dbReference type="GO" id="GO:0003735">
    <property type="term" value="F:structural constituent of ribosome"/>
    <property type="evidence" value="ECO:0007669"/>
    <property type="project" value="InterPro"/>
</dbReference>
<evidence type="ECO:0000256" key="5">
    <source>
        <dbReference type="ARBA" id="ARBA00023274"/>
    </source>
</evidence>
<protein>
    <recommendedName>
        <fullName evidence="6">Large ribosomal subunit protein uL18m</fullName>
    </recommendedName>
    <alternativeName>
        <fullName evidence="7">39S ribosomal protein L18, mitochondrial</fullName>
    </alternativeName>
</protein>
<dbReference type="STRING" id="166423.A0A0M8ZV95"/>
<dbReference type="InterPro" id="IPR057268">
    <property type="entry name" value="Ribosomal_L18"/>
</dbReference>
<dbReference type="InterPro" id="IPR036967">
    <property type="entry name" value="Ribosomal_uS11_sf"/>
</dbReference>
<dbReference type="Gene3D" id="3.30.420.80">
    <property type="entry name" value="Ribosomal protein S11"/>
    <property type="match status" value="1"/>
</dbReference>
<keyword evidence="9" id="KW-1185">Reference proteome</keyword>
<evidence type="ECO:0000256" key="6">
    <source>
        <dbReference type="ARBA" id="ARBA00069051"/>
    </source>
</evidence>
<dbReference type="EMBL" id="KQ435833">
    <property type="protein sequence ID" value="KOX71667.1"/>
    <property type="molecule type" value="Genomic_DNA"/>
</dbReference>
<evidence type="ECO:0000256" key="2">
    <source>
        <dbReference type="ARBA" id="ARBA00007116"/>
    </source>
</evidence>
<dbReference type="SUPFAM" id="SSF53137">
    <property type="entry name" value="Translational machinery components"/>
    <property type="match status" value="1"/>
</dbReference>
<evidence type="ECO:0000256" key="4">
    <source>
        <dbReference type="ARBA" id="ARBA00023128"/>
    </source>
</evidence>
<dbReference type="GO" id="GO:0005743">
    <property type="term" value="C:mitochondrial inner membrane"/>
    <property type="evidence" value="ECO:0007669"/>
    <property type="project" value="UniProtKB-ARBA"/>
</dbReference>
<evidence type="ECO:0000313" key="8">
    <source>
        <dbReference type="EMBL" id="KOX71667.1"/>
    </source>
</evidence>
<dbReference type="PANTHER" id="PTHR12899">
    <property type="entry name" value="39S RIBOSOMAL PROTEIN L18, MITOCHONDRIAL"/>
    <property type="match status" value="1"/>
</dbReference>
<proteinExistence type="inferred from homology"/>
<sequence length="175" mass="20405">MFRKLINTSIKRQIHGNAEIVENCKEIRNRNPRNLERLRIARKPIGYVLDKRERGYWHKLNVSAGKRQVTAEICHFENGQIITASSKEWGLKKQLYSTTDIIAYKFVGQLLARRCLESGISEIYVDKALLAAGNKTQSLINTMVENGICIEEPKRYKHPKPNSWNYPEKPWETYE</sequence>
<keyword evidence="3 8" id="KW-0689">Ribosomal protein</keyword>
<dbReference type="CDD" id="cd00432">
    <property type="entry name" value="Ribosomal_L18_L5e"/>
    <property type="match status" value="1"/>
</dbReference>
<comment type="subcellular location">
    <subcellularLocation>
        <location evidence="1">Mitochondrion</location>
    </subcellularLocation>
</comment>
<dbReference type="OrthoDB" id="1932324at2759"/>
<accession>A0A0M8ZV95</accession>
<gene>
    <name evidence="8" type="ORF">WN51_03781</name>
</gene>
<reference evidence="8 9" key="1">
    <citation type="submission" date="2015-07" db="EMBL/GenBank/DDBJ databases">
        <title>The genome of Melipona quadrifasciata.</title>
        <authorList>
            <person name="Pan H."/>
            <person name="Kapheim K."/>
        </authorList>
    </citation>
    <scope>NUCLEOTIDE SEQUENCE [LARGE SCALE GENOMIC DNA]</scope>
    <source>
        <strain evidence="8">0111107301</strain>
        <tissue evidence="8">Whole body</tissue>
    </source>
</reference>
<dbReference type="InterPro" id="IPR005484">
    <property type="entry name" value="Ribosomal_uL18_bac/plant/anim"/>
</dbReference>
<organism evidence="8 9">
    <name type="scientific">Melipona quadrifasciata</name>
    <dbReference type="NCBI Taxonomy" id="166423"/>
    <lineage>
        <taxon>Eukaryota</taxon>
        <taxon>Metazoa</taxon>
        <taxon>Ecdysozoa</taxon>
        <taxon>Arthropoda</taxon>
        <taxon>Hexapoda</taxon>
        <taxon>Insecta</taxon>
        <taxon>Pterygota</taxon>
        <taxon>Neoptera</taxon>
        <taxon>Endopterygota</taxon>
        <taxon>Hymenoptera</taxon>
        <taxon>Apocrita</taxon>
        <taxon>Aculeata</taxon>
        <taxon>Apoidea</taxon>
        <taxon>Anthophila</taxon>
        <taxon>Apidae</taxon>
        <taxon>Melipona</taxon>
    </lineage>
</organism>